<evidence type="ECO:0000313" key="2">
    <source>
        <dbReference type="EMBL" id="AZK48418.1"/>
    </source>
</evidence>
<gene>
    <name evidence="2" type="ORF">EIM92_21425</name>
</gene>
<dbReference type="KEGG" id="plen:EIM92_21425"/>
<dbReference type="OrthoDB" id="2063291at2"/>
<name>A0A3Q8S6K7_9BACL</name>
<dbReference type="Pfam" id="PF01261">
    <property type="entry name" value="AP_endonuc_2"/>
    <property type="match status" value="1"/>
</dbReference>
<reference evidence="2 3" key="1">
    <citation type="submission" date="2018-11" db="EMBL/GenBank/DDBJ databases">
        <title>Genome sequencing of Paenibacillus lentus DSM25539(T).</title>
        <authorList>
            <person name="Kook J.-K."/>
            <person name="Park S.-N."/>
            <person name="Lim Y.K."/>
        </authorList>
    </citation>
    <scope>NUCLEOTIDE SEQUENCE [LARGE SCALE GENOMIC DNA]</scope>
    <source>
        <strain evidence="2 3">DSM 25539</strain>
    </source>
</reference>
<dbReference type="PANTHER" id="PTHR12110:SF21">
    <property type="entry name" value="XYLOSE ISOMERASE-LIKE TIM BARREL DOMAIN-CONTAINING PROTEIN"/>
    <property type="match status" value="1"/>
</dbReference>
<dbReference type="AlphaFoldDB" id="A0A3Q8S6K7"/>
<dbReference type="SUPFAM" id="SSF51658">
    <property type="entry name" value="Xylose isomerase-like"/>
    <property type="match status" value="1"/>
</dbReference>
<dbReference type="InterPro" id="IPR050312">
    <property type="entry name" value="IolE/XylAMocC-like"/>
</dbReference>
<dbReference type="Proteomes" id="UP000273145">
    <property type="component" value="Chromosome"/>
</dbReference>
<accession>A0A3Q8S6K7</accession>
<dbReference type="Gene3D" id="3.20.20.150">
    <property type="entry name" value="Divalent-metal-dependent TIM barrel enzymes"/>
    <property type="match status" value="1"/>
</dbReference>
<dbReference type="PANTHER" id="PTHR12110">
    <property type="entry name" value="HYDROXYPYRUVATE ISOMERASE"/>
    <property type="match status" value="1"/>
</dbReference>
<evidence type="ECO:0000259" key="1">
    <source>
        <dbReference type="Pfam" id="PF01261"/>
    </source>
</evidence>
<organism evidence="2 3">
    <name type="scientific">Paenibacillus lentus</name>
    <dbReference type="NCBI Taxonomy" id="1338368"/>
    <lineage>
        <taxon>Bacteria</taxon>
        <taxon>Bacillati</taxon>
        <taxon>Bacillota</taxon>
        <taxon>Bacilli</taxon>
        <taxon>Bacillales</taxon>
        <taxon>Paenibacillaceae</taxon>
        <taxon>Paenibacillus</taxon>
    </lineage>
</organism>
<protein>
    <submittedName>
        <fullName evidence="2">Sugar phosphate isomerase/epimerase</fullName>
    </submittedName>
</protein>
<keyword evidence="2" id="KW-0413">Isomerase</keyword>
<dbReference type="EMBL" id="CP034248">
    <property type="protein sequence ID" value="AZK48418.1"/>
    <property type="molecule type" value="Genomic_DNA"/>
</dbReference>
<dbReference type="InterPro" id="IPR013022">
    <property type="entry name" value="Xyl_isomerase-like_TIM-brl"/>
</dbReference>
<proteinExistence type="predicted"/>
<dbReference type="RefSeq" id="WP_125084575.1">
    <property type="nucleotide sequence ID" value="NZ_CP034248.1"/>
</dbReference>
<feature type="domain" description="Xylose isomerase-like TIM barrel" evidence="1">
    <location>
        <begin position="24"/>
        <end position="274"/>
    </location>
</feature>
<keyword evidence="3" id="KW-1185">Reference proteome</keyword>
<evidence type="ECO:0000313" key="3">
    <source>
        <dbReference type="Proteomes" id="UP000273145"/>
    </source>
</evidence>
<dbReference type="InterPro" id="IPR036237">
    <property type="entry name" value="Xyl_isomerase-like_sf"/>
</dbReference>
<dbReference type="GO" id="GO:0016853">
    <property type="term" value="F:isomerase activity"/>
    <property type="evidence" value="ECO:0007669"/>
    <property type="project" value="UniProtKB-KW"/>
</dbReference>
<sequence>MTVPFHLGVRAHDFGQVPLEDLIQKLQQYEFSHIQFAIKKSFPESAPSLSALSPGTATYYGNAFRRAGIQIAVLGCYVNIVAPSPVEEAQALADFKTNLRLARDFGASLVGTETGSVGKGYTTDNFTEEAFQRVIPAVSEMVAEAERFGVTVGIEAGINHPLHTAPLARRLLDAIPSNNLQIILDCANLMSPDNYLRQDEVVAEAFELLGNRIAIIHLKDFIVKDGKIQMTPVGKGWLKFEPILRYMKYERPHLQGILESTTEPDLAGSVEFLRRLYEEV</sequence>